<dbReference type="EMBL" id="VEPZ02001259">
    <property type="protein sequence ID" value="KAE8683766.1"/>
    <property type="molecule type" value="Genomic_DNA"/>
</dbReference>
<sequence length="374" mass="42329">MVLANENQMLKEEKVAWTTENHNLTVNMAIISENFGKLSAQCEALSQSINCRQQDEQTTAHNGQSDIQMIHQQLKLVTLNVLQIKTDMLAALKQGLLSLDGFRQSDEQIPTQNRQPNITRNHHASTSASESQGCQQASTSCPQPNEPIQEQARQPTIEHIHPSTYSAKQQLAPESFQTTQNDSQISSVVQDPQRTTSVSTEGGIVTSSHLTENQENSLATSMPMAELLNKVDEKGKSKADFSDFPSLDKNDRVKVGRYDVPKSLHSTAQKIMDKYGDVTKESIMHHDVDERTFILSCASMKEMEELPLDHVTEDYILKWSDTTKTALEMRFDVEFMMDELKKGIVPSYSDRVKFQASWDDLQQTYAKRRKLFME</sequence>
<reference evidence="2" key="1">
    <citation type="submission" date="2019-09" db="EMBL/GenBank/DDBJ databases">
        <title>Draft genome information of white flower Hibiscus syriacus.</title>
        <authorList>
            <person name="Kim Y.-M."/>
        </authorList>
    </citation>
    <scope>NUCLEOTIDE SEQUENCE [LARGE SCALE GENOMIC DNA]</scope>
    <source>
        <strain evidence="2">YM2019G1</strain>
    </source>
</reference>
<dbReference type="AlphaFoldDB" id="A0A6A2YWH4"/>
<dbReference type="Proteomes" id="UP000436088">
    <property type="component" value="Unassembled WGS sequence"/>
</dbReference>
<dbReference type="PANTHER" id="PTHR35021:SF7">
    <property type="entry name" value="PROTEIN FB17, PUTATIVE-RELATED"/>
    <property type="match status" value="1"/>
</dbReference>
<dbReference type="PANTHER" id="PTHR35021">
    <property type="match status" value="1"/>
</dbReference>
<name>A0A6A2YWH4_HIBSY</name>
<proteinExistence type="predicted"/>
<feature type="region of interest" description="Disordered" evidence="1">
    <location>
        <begin position="164"/>
        <end position="202"/>
    </location>
</feature>
<accession>A0A6A2YWH4</accession>
<gene>
    <name evidence="2" type="ORF">F3Y22_tig00111191pilonHSYRG00235</name>
</gene>
<evidence type="ECO:0000313" key="3">
    <source>
        <dbReference type="Proteomes" id="UP000436088"/>
    </source>
</evidence>
<evidence type="ECO:0000256" key="1">
    <source>
        <dbReference type="SAM" id="MobiDB-lite"/>
    </source>
</evidence>
<evidence type="ECO:0000313" key="2">
    <source>
        <dbReference type="EMBL" id="KAE8683766.1"/>
    </source>
</evidence>
<protein>
    <submittedName>
        <fullName evidence="2">Uncharacterized protein</fullName>
    </submittedName>
</protein>
<feature type="compositionally biased region" description="Polar residues" evidence="1">
    <location>
        <begin position="175"/>
        <end position="202"/>
    </location>
</feature>
<keyword evidence="3" id="KW-1185">Reference proteome</keyword>
<feature type="region of interest" description="Disordered" evidence="1">
    <location>
        <begin position="108"/>
        <end position="152"/>
    </location>
</feature>
<comment type="caution">
    <text evidence="2">The sequence shown here is derived from an EMBL/GenBank/DDBJ whole genome shotgun (WGS) entry which is preliminary data.</text>
</comment>
<organism evidence="2 3">
    <name type="scientific">Hibiscus syriacus</name>
    <name type="common">Rose of Sharon</name>
    <dbReference type="NCBI Taxonomy" id="106335"/>
    <lineage>
        <taxon>Eukaryota</taxon>
        <taxon>Viridiplantae</taxon>
        <taxon>Streptophyta</taxon>
        <taxon>Embryophyta</taxon>
        <taxon>Tracheophyta</taxon>
        <taxon>Spermatophyta</taxon>
        <taxon>Magnoliopsida</taxon>
        <taxon>eudicotyledons</taxon>
        <taxon>Gunneridae</taxon>
        <taxon>Pentapetalae</taxon>
        <taxon>rosids</taxon>
        <taxon>malvids</taxon>
        <taxon>Malvales</taxon>
        <taxon>Malvaceae</taxon>
        <taxon>Malvoideae</taxon>
        <taxon>Hibiscus</taxon>
    </lineage>
</organism>